<protein>
    <submittedName>
        <fullName evidence="2">Uncharacterized protein</fullName>
    </submittedName>
</protein>
<evidence type="ECO:0000313" key="2">
    <source>
        <dbReference type="EMBL" id="CEP14125.1"/>
    </source>
</evidence>
<organism evidence="2 3">
    <name type="scientific">Parasitella parasitica</name>
    <dbReference type="NCBI Taxonomy" id="35722"/>
    <lineage>
        <taxon>Eukaryota</taxon>
        <taxon>Fungi</taxon>
        <taxon>Fungi incertae sedis</taxon>
        <taxon>Mucoromycota</taxon>
        <taxon>Mucoromycotina</taxon>
        <taxon>Mucoromycetes</taxon>
        <taxon>Mucorales</taxon>
        <taxon>Mucorineae</taxon>
        <taxon>Mucoraceae</taxon>
        <taxon>Parasitella</taxon>
    </lineage>
</organism>
<evidence type="ECO:0000313" key="3">
    <source>
        <dbReference type="Proteomes" id="UP000054107"/>
    </source>
</evidence>
<dbReference type="AlphaFoldDB" id="A0A0B7NFH5"/>
<keyword evidence="3" id="KW-1185">Reference proteome</keyword>
<proteinExistence type="predicted"/>
<feature type="region of interest" description="Disordered" evidence="1">
    <location>
        <begin position="26"/>
        <end position="63"/>
    </location>
</feature>
<gene>
    <name evidence="2" type="primary">PARPA_08288.1 scaffold 32756</name>
</gene>
<dbReference type="EMBL" id="LN731032">
    <property type="protein sequence ID" value="CEP14125.1"/>
    <property type="molecule type" value="Genomic_DNA"/>
</dbReference>
<accession>A0A0B7NFH5</accession>
<name>A0A0B7NFH5_9FUNG</name>
<evidence type="ECO:0000256" key="1">
    <source>
        <dbReference type="SAM" id="MobiDB-lite"/>
    </source>
</evidence>
<feature type="compositionally biased region" description="Polar residues" evidence="1">
    <location>
        <begin position="38"/>
        <end position="63"/>
    </location>
</feature>
<dbReference type="OrthoDB" id="2228980at2759"/>
<dbReference type="Proteomes" id="UP000054107">
    <property type="component" value="Unassembled WGS sequence"/>
</dbReference>
<sequence length="105" mass="11827">MSRNNKYHVTIEDCPDEDDHQQFNQNYSDMDDIDLGHINSNQENGNVDVDSFSTSRGSKTQAWDQVDALEEQARTEKMQNQSTAMANARQTAHIVEVAAQQSSGH</sequence>
<reference evidence="2 3" key="1">
    <citation type="submission" date="2014-09" db="EMBL/GenBank/DDBJ databases">
        <authorList>
            <person name="Ellenberger Sabrina"/>
        </authorList>
    </citation>
    <scope>NUCLEOTIDE SEQUENCE [LARGE SCALE GENOMIC DNA]</scope>
    <source>
        <strain evidence="2 3">CBS 412.66</strain>
    </source>
</reference>